<dbReference type="OrthoDB" id="7056813at2"/>
<reference evidence="6 7" key="1">
    <citation type="submission" date="2019-12" db="EMBL/GenBank/DDBJ databases">
        <title>Genome sequencing and assembly of endphytes of Porphyra tenera.</title>
        <authorList>
            <person name="Park J.M."/>
            <person name="Shin R."/>
            <person name="Jo S.H."/>
        </authorList>
    </citation>
    <scope>NUCLEOTIDE SEQUENCE [LARGE SCALE GENOMIC DNA]</scope>
    <source>
        <strain evidence="6 7">GPM4</strain>
    </source>
</reference>
<evidence type="ECO:0000256" key="3">
    <source>
        <dbReference type="ARBA" id="ARBA00023163"/>
    </source>
</evidence>
<dbReference type="Pfam" id="PF13305">
    <property type="entry name" value="TetR_C_33"/>
    <property type="match status" value="1"/>
</dbReference>
<dbReference type="SUPFAM" id="SSF48498">
    <property type="entry name" value="Tetracyclin repressor-like, C-terminal domain"/>
    <property type="match status" value="1"/>
</dbReference>
<accession>A0A857JL31</accession>
<proteinExistence type="predicted"/>
<evidence type="ECO:0000313" key="7">
    <source>
        <dbReference type="Proteomes" id="UP000464524"/>
    </source>
</evidence>
<dbReference type="Pfam" id="PF00440">
    <property type="entry name" value="TetR_N"/>
    <property type="match status" value="1"/>
</dbReference>
<dbReference type="SUPFAM" id="SSF46689">
    <property type="entry name" value="Homeodomain-like"/>
    <property type="match status" value="1"/>
</dbReference>
<evidence type="ECO:0000259" key="5">
    <source>
        <dbReference type="PROSITE" id="PS50977"/>
    </source>
</evidence>
<organism evidence="6 7">
    <name type="scientific">Paraglaciecola mesophila</name>
    <dbReference type="NCBI Taxonomy" id="197222"/>
    <lineage>
        <taxon>Bacteria</taxon>
        <taxon>Pseudomonadati</taxon>
        <taxon>Pseudomonadota</taxon>
        <taxon>Gammaproteobacteria</taxon>
        <taxon>Alteromonadales</taxon>
        <taxon>Alteromonadaceae</taxon>
        <taxon>Paraglaciecola</taxon>
    </lineage>
</organism>
<dbReference type="GO" id="GO:0000976">
    <property type="term" value="F:transcription cis-regulatory region binding"/>
    <property type="evidence" value="ECO:0007669"/>
    <property type="project" value="TreeGrafter"/>
</dbReference>
<sequence length="196" mass="21671">MNIAKRKILQAASELFLEGGIAALSVRSIAKKAGVSTIGIYSHFQGKEGILDELYIQGFELVMQAMDFERKELTAKDIVLKGVRGYFAMADVHEGHYRLIFGESDSRYTPSEEAKAVAEKAFGQLLNVTALLLPEKASMALKQKNALEIWAFVHGYVSLKHHAVASIFETPDWYTMAEEAVSVHIDAILAKPENQA</sequence>
<dbReference type="GO" id="GO:0003700">
    <property type="term" value="F:DNA-binding transcription factor activity"/>
    <property type="evidence" value="ECO:0007669"/>
    <property type="project" value="TreeGrafter"/>
</dbReference>
<dbReference type="PRINTS" id="PR00455">
    <property type="entry name" value="HTHTETR"/>
</dbReference>
<dbReference type="InterPro" id="IPR001647">
    <property type="entry name" value="HTH_TetR"/>
</dbReference>
<dbReference type="Proteomes" id="UP000464524">
    <property type="component" value="Chromosome"/>
</dbReference>
<keyword evidence="1" id="KW-0805">Transcription regulation</keyword>
<dbReference type="RefSeq" id="WP_160180784.1">
    <property type="nucleotide sequence ID" value="NZ_CP047656.1"/>
</dbReference>
<dbReference type="PANTHER" id="PTHR30055">
    <property type="entry name" value="HTH-TYPE TRANSCRIPTIONAL REGULATOR RUTR"/>
    <property type="match status" value="1"/>
</dbReference>
<evidence type="ECO:0000256" key="4">
    <source>
        <dbReference type="PROSITE-ProRule" id="PRU00335"/>
    </source>
</evidence>
<keyword evidence="7" id="KW-1185">Reference proteome</keyword>
<dbReference type="EMBL" id="CP047656">
    <property type="protein sequence ID" value="QHJ12603.1"/>
    <property type="molecule type" value="Genomic_DNA"/>
</dbReference>
<dbReference type="InterPro" id="IPR036271">
    <property type="entry name" value="Tet_transcr_reg_TetR-rel_C_sf"/>
</dbReference>
<protein>
    <recommendedName>
        <fullName evidence="5">HTH tetR-type domain-containing protein</fullName>
    </recommendedName>
</protein>
<feature type="DNA-binding region" description="H-T-H motif" evidence="4">
    <location>
        <begin position="25"/>
        <end position="44"/>
    </location>
</feature>
<name>A0A857JL31_9ALTE</name>
<gene>
    <name evidence="6" type="ORF">FX988_02861</name>
</gene>
<dbReference type="PANTHER" id="PTHR30055:SF199">
    <property type="entry name" value="HTH-TYPE TRANSCRIPTIONAL REGULATOR YTTP-RELATED"/>
    <property type="match status" value="1"/>
</dbReference>
<keyword evidence="2 4" id="KW-0238">DNA-binding</keyword>
<dbReference type="InterPro" id="IPR025996">
    <property type="entry name" value="MT1864/Rv1816-like_C"/>
</dbReference>
<dbReference type="KEGG" id="pmes:FX988_02861"/>
<dbReference type="InterPro" id="IPR050109">
    <property type="entry name" value="HTH-type_TetR-like_transc_reg"/>
</dbReference>
<feature type="domain" description="HTH tetR-type" evidence="5">
    <location>
        <begin position="2"/>
        <end position="62"/>
    </location>
</feature>
<keyword evidence="3" id="KW-0804">Transcription</keyword>
<evidence type="ECO:0000256" key="2">
    <source>
        <dbReference type="ARBA" id="ARBA00023125"/>
    </source>
</evidence>
<evidence type="ECO:0000313" key="6">
    <source>
        <dbReference type="EMBL" id="QHJ12603.1"/>
    </source>
</evidence>
<dbReference type="InterPro" id="IPR009057">
    <property type="entry name" value="Homeodomain-like_sf"/>
</dbReference>
<dbReference type="PROSITE" id="PS50977">
    <property type="entry name" value="HTH_TETR_2"/>
    <property type="match status" value="1"/>
</dbReference>
<evidence type="ECO:0000256" key="1">
    <source>
        <dbReference type="ARBA" id="ARBA00023015"/>
    </source>
</evidence>
<dbReference type="Gene3D" id="1.10.357.10">
    <property type="entry name" value="Tetracycline Repressor, domain 2"/>
    <property type="match status" value="1"/>
</dbReference>
<dbReference type="AlphaFoldDB" id="A0A857JL31"/>